<dbReference type="EMBL" id="JACGWS010000026">
    <property type="protein sequence ID" value="MBC8757697.1"/>
    <property type="molecule type" value="Genomic_DNA"/>
</dbReference>
<proteinExistence type="predicted"/>
<gene>
    <name evidence="1" type="ORF">H2O64_23725</name>
</gene>
<dbReference type="SUPFAM" id="SSF55729">
    <property type="entry name" value="Acyl-CoA N-acyltransferases (Nat)"/>
    <property type="match status" value="1"/>
</dbReference>
<comment type="caution">
    <text evidence="1">The sequence shown here is derived from an EMBL/GenBank/DDBJ whole genome shotgun (WGS) entry which is preliminary data.</text>
</comment>
<evidence type="ECO:0000313" key="2">
    <source>
        <dbReference type="Proteomes" id="UP000619238"/>
    </source>
</evidence>
<organism evidence="1 2">
    <name type="scientific">Kordia aestuariivivens</name>
    <dbReference type="NCBI Taxonomy" id="2759037"/>
    <lineage>
        <taxon>Bacteria</taxon>
        <taxon>Pseudomonadati</taxon>
        <taxon>Bacteroidota</taxon>
        <taxon>Flavobacteriia</taxon>
        <taxon>Flavobacteriales</taxon>
        <taxon>Flavobacteriaceae</taxon>
        <taxon>Kordia</taxon>
    </lineage>
</organism>
<dbReference type="Proteomes" id="UP000619238">
    <property type="component" value="Unassembled WGS sequence"/>
</dbReference>
<dbReference type="RefSeq" id="WP_187564739.1">
    <property type="nucleotide sequence ID" value="NZ_JACGWS010000026.1"/>
</dbReference>
<protein>
    <submittedName>
        <fullName evidence="1">Uncharacterized protein</fullName>
    </submittedName>
</protein>
<dbReference type="InterPro" id="IPR016181">
    <property type="entry name" value="Acyl_CoA_acyltransferase"/>
</dbReference>
<keyword evidence="2" id="KW-1185">Reference proteome</keyword>
<accession>A0ABR7QGK4</accession>
<dbReference type="Gene3D" id="3.40.630.30">
    <property type="match status" value="1"/>
</dbReference>
<name>A0ABR7QGK4_9FLAO</name>
<reference evidence="1 2" key="1">
    <citation type="submission" date="2020-07" db="EMBL/GenBank/DDBJ databases">
        <title>Description of Kordia aestuariivivens sp. nov., isolated from a tidal flat.</title>
        <authorList>
            <person name="Park S."/>
            <person name="Yoon J.-H."/>
        </authorList>
    </citation>
    <scope>NUCLEOTIDE SEQUENCE [LARGE SCALE GENOMIC DNA]</scope>
    <source>
        <strain evidence="1 2">YSTF-M3</strain>
    </source>
</reference>
<evidence type="ECO:0000313" key="1">
    <source>
        <dbReference type="EMBL" id="MBC8757697.1"/>
    </source>
</evidence>
<sequence length="217" mass="24647">MKLETNYLKNLGKGQILDLAKFIVTENFKHHSNNVLPQNYKDDVNSIHNEEIKYAENSEIFVVKNNENEITGAIRVLRWNYSDELPIQKIFGINPLLAITNYNVNEIFHIGRFAIAKESKDIKLFKKLMICAIAPICTHKGNIVFAEIDSKLLRVLRLLGIKASIIGKSINYLGSETIPIAMTYDGLIDFYNNNKSLVSKETLEQSISSFKLPESVV</sequence>